<keyword evidence="2" id="KW-1185">Reference proteome</keyword>
<sequence>MARLLLNYKHWMREKIDEQSHHLWPTSPTEYLSICHHQWGPEQAEEKESEILVTGFSAKLSWAYFATPRLTFNSLYRVLGHLKEPSEGFEFEGEIDICYTKLEELARKQALTKFCPMRRLLPGVIESVMTKVVGTIKVYAGTAYSIKVEQAKIQPPPKGPISDMSSLNDRAFDFDFFLCFRPGMHHICPSSHYFNLDWSKLFIWAGPLLATNVAATLLTGYKAWCHYLILKEIFFLDCNTLTRAQKVLRLLAESGAISCILWVIRKIEKPGQHIAALCQSYR</sequence>
<accession>A0A4S8LS02</accession>
<dbReference type="Proteomes" id="UP000297245">
    <property type="component" value="Unassembled WGS sequence"/>
</dbReference>
<proteinExistence type="predicted"/>
<reference evidence="1 2" key="1">
    <citation type="journal article" date="2019" name="Nat. Ecol. Evol.">
        <title>Megaphylogeny resolves global patterns of mushroom evolution.</title>
        <authorList>
            <person name="Varga T."/>
            <person name="Krizsan K."/>
            <person name="Foldi C."/>
            <person name="Dima B."/>
            <person name="Sanchez-Garcia M."/>
            <person name="Sanchez-Ramirez S."/>
            <person name="Szollosi G.J."/>
            <person name="Szarkandi J.G."/>
            <person name="Papp V."/>
            <person name="Albert L."/>
            <person name="Andreopoulos W."/>
            <person name="Angelini C."/>
            <person name="Antonin V."/>
            <person name="Barry K.W."/>
            <person name="Bougher N.L."/>
            <person name="Buchanan P."/>
            <person name="Buyck B."/>
            <person name="Bense V."/>
            <person name="Catcheside P."/>
            <person name="Chovatia M."/>
            <person name="Cooper J."/>
            <person name="Damon W."/>
            <person name="Desjardin D."/>
            <person name="Finy P."/>
            <person name="Geml J."/>
            <person name="Haridas S."/>
            <person name="Hughes K."/>
            <person name="Justo A."/>
            <person name="Karasinski D."/>
            <person name="Kautmanova I."/>
            <person name="Kiss B."/>
            <person name="Kocsube S."/>
            <person name="Kotiranta H."/>
            <person name="LaButti K.M."/>
            <person name="Lechner B.E."/>
            <person name="Liimatainen K."/>
            <person name="Lipzen A."/>
            <person name="Lukacs Z."/>
            <person name="Mihaltcheva S."/>
            <person name="Morgado L.N."/>
            <person name="Niskanen T."/>
            <person name="Noordeloos M.E."/>
            <person name="Ohm R.A."/>
            <person name="Ortiz-Santana B."/>
            <person name="Ovrebo C."/>
            <person name="Racz N."/>
            <person name="Riley R."/>
            <person name="Savchenko A."/>
            <person name="Shiryaev A."/>
            <person name="Soop K."/>
            <person name="Spirin V."/>
            <person name="Szebenyi C."/>
            <person name="Tomsovsky M."/>
            <person name="Tulloss R.E."/>
            <person name="Uehling J."/>
            <person name="Grigoriev I.V."/>
            <person name="Vagvolgyi C."/>
            <person name="Papp T."/>
            <person name="Martin F.M."/>
            <person name="Miettinen O."/>
            <person name="Hibbett D.S."/>
            <person name="Nagy L.G."/>
        </authorList>
    </citation>
    <scope>NUCLEOTIDE SEQUENCE [LARGE SCALE GENOMIC DNA]</scope>
    <source>
        <strain evidence="1 2">CBS 962.96</strain>
    </source>
</reference>
<name>A0A4S8LS02_DENBC</name>
<evidence type="ECO:0000313" key="2">
    <source>
        <dbReference type="Proteomes" id="UP000297245"/>
    </source>
</evidence>
<organism evidence="1 2">
    <name type="scientific">Dendrothele bispora (strain CBS 962.96)</name>
    <dbReference type="NCBI Taxonomy" id="1314807"/>
    <lineage>
        <taxon>Eukaryota</taxon>
        <taxon>Fungi</taxon>
        <taxon>Dikarya</taxon>
        <taxon>Basidiomycota</taxon>
        <taxon>Agaricomycotina</taxon>
        <taxon>Agaricomycetes</taxon>
        <taxon>Agaricomycetidae</taxon>
        <taxon>Agaricales</taxon>
        <taxon>Agaricales incertae sedis</taxon>
        <taxon>Dendrothele</taxon>
    </lineage>
</organism>
<dbReference type="EMBL" id="ML179288">
    <property type="protein sequence ID" value="THU92061.1"/>
    <property type="molecule type" value="Genomic_DNA"/>
</dbReference>
<evidence type="ECO:0000313" key="1">
    <source>
        <dbReference type="EMBL" id="THU92061.1"/>
    </source>
</evidence>
<gene>
    <name evidence="1" type="ORF">K435DRAFT_800754</name>
</gene>
<dbReference type="AlphaFoldDB" id="A0A4S8LS02"/>
<protein>
    <submittedName>
        <fullName evidence="1">Uncharacterized protein</fullName>
    </submittedName>
</protein>